<keyword evidence="1" id="KW-0472">Membrane</keyword>
<proteinExistence type="predicted"/>
<dbReference type="Proteomes" id="UP000019760">
    <property type="component" value="Unassembled WGS sequence"/>
</dbReference>
<dbReference type="Pfam" id="PF12553">
    <property type="entry name" value="DUF3742"/>
    <property type="match status" value="1"/>
</dbReference>
<evidence type="ECO:0008006" key="4">
    <source>
        <dbReference type="Google" id="ProtNLM"/>
    </source>
</evidence>
<comment type="caution">
    <text evidence="2">The sequence shown here is derived from an EMBL/GenBank/DDBJ whole genome shotgun (WGS) entry which is preliminary data.</text>
</comment>
<evidence type="ECO:0000313" key="2">
    <source>
        <dbReference type="EMBL" id="GAJ29297.1"/>
    </source>
</evidence>
<name>A0A023D584_ACIMT</name>
<gene>
    <name evidence="2" type="ORF">Amme_059_016</name>
</gene>
<evidence type="ECO:0000256" key="1">
    <source>
        <dbReference type="SAM" id="Phobius"/>
    </source>
</evidence>
<dbReference type="EMBL" id="BAND01000059">
    <property type="protein sequence ID" value="GAJ29297.1"/>
    <property type="molecule type" value="Genomic_DNA"/>
</dbReference>
<dbReference type="RefSeq" id="WP_081797607.1">
    <property type="nucleotide sequence ID" value="NZ_BAND01000059.1"/>
</dbReference>
<reference evidence="2 3" key="2">
    <citation type="journal article" date="2014" name="FEMS Microbiol. Lett.">
        <title>Draft genomic DNA sequence of the facultatively methylotrophic bacterium Acidomonas methanolica type strain MB58.</title>
        <authorList>
            <person name="Higashiura N."/>
            <person name="Hadano H."/>
            <person name="Hirakawa H."/>
            <person name="Matsutani M."/>
            <person name="Takabe S."/>
            <person name="Matsushita K."/>
            <person name="Azuma Y."/>
        </authorList>
    </citation>
    <scope>NUCLEOTIDE SEQUENCE [LARGE SCALE GENOMIC DNA]</scope>
    <source>
        <strain evidence="2 3">MB58</strain>
    </source>
</reference>
<feature type="transmembrane region" description="Helical" evidence="1">
    <location>
        <begin position="58"/>
        <end position="80"/>
    </location>
</feature>
<protein>
    <recommendedName>
        <fullName evidence="4">DUF3742 domain-containing protein</fullName>
    </recommendedName>
</protein>
<keyword evidence="1" id="KW-0812">Transmembrane</keyword>
<dbReference type="OrthoDB" id="8454876at2"/>
<keyword evidence="1" id="KW-1133">Transmembrane helix</keyword>
<reference evidence="3" key="1">
    <citation type="journal article" date="2014" name="FEMS Microbiol. Lett.">
        <title>Draft Genomic DNA Sequence of the Facultatively Methylotrophic Bacterium Acidomonas methanolica type strain MB58.</title>
        <authorList>
            <person name="Higashiura N."/>
            <person name="Hadano H."/>
            <person name="Hirakawa H."/>
            <person name="Matsutani M."/>
            <person name="Takabe S."/>
            <person name="Matsushita K."/>
            <person name="Azuma Y."/>
        </authorList>
    </citation>
    <scope>NUCLEOTIDE SEQUENCE [LARGE SCALE GENOMIC DNA]</scope>
    <source>
        <strain evidence="3">MB58</strain>
    </source>
</reference>
<dbReference type="InterPro" id="IPR022213">
    <property type="entry name" value="DUF3742"/>
</dbReference>
<evidence type="ECO:0000313" key="3">
    <source>
        <dbReference type="Proteomes" id="UP000019760"/>
    </source>
</evidence>
<dbReference type="AlphaFoldDB" id="A0A023D584"/>
<sequence length="119" mass="13406">MRRSGQTSFAERAGGFLGRLWRTYRCSERRSANWLVARGLPDPAVVVVLWGIRLGVAVVLFHTMSWLALLVTIGVIVMWFGHEGALAEDGQSPEWKDGHDGFGLYDKSEWRIDIDNSDD</sequence>
<keyword evidence="3" id="KW-1185">Reference proteome</keyword>
<organism evidence="2 3">
    <name type="scientific">Acidomonas methanolica NBRC 104435</name>
    <dbReference type="NCBI Taxonomy" id="1231351"/>
    <lineage>
        <taxon>Bacteria</taxon>
        <taxon>Pseudomonadati</taxon>
        <taxon>Pseudomonadota</taxon>
        <taxon>Alphaproteobacteria</taxon>
        <taxon>Acetobacterales</taxon>
        <taxon>Acetobacteraceae</taxon>
        <taxon>Acidomonas</taxon>
    </lineage>
</organism>
<accession>A0A023D584</accession>